<reference evidence="3" key="1">
    <citation type="journal article" date="2014" name="Int. J. Syst. Evol. Microbiol.">
        <title>Complete genome sequence of Corynebacterium casei LMG S-19264T (=DSM 44701T), isolated from a smear-ripened cheese.</title>
        <authorList>
            <consortium name="US DOE Joint Genome Institute (JGI-PGF)"/>
            <person name="Walter F."/>
            <person name="Albersmeier A."/>
            <person name="Kalinowski J."/>
            <person name="Ruckert C."/>
        </authorList>
    </citation>
    <scope>NUCLEOTIDE SEQUENCE</scope>
    <source>
        <strain evidence="3">JCM 30078</strain>
    </source>
</reference>
<sequence>MTTANFKSGDPLIRKLCLLNEEDLTSLFNEISNTTSPTILGFLNQHGYNIAQQHPYMPRYLDQIKYLLRDGIGVKMACKANGLDPKANLNGTDLIPQLVSHLSEHAPRDCQFFTMGTREPWVTEGSRNLYDGKPFHAIDGFQKNDVYLDFFREHYQPGKLAVIVLAMGMPRQEELAAFLKRELDVPCIMICGGAIIDFCANRFERAPVVFRKFGLEWLYRLLMEPRRLFKRYAIGIPVFMYYVLRNSSTNDMGGMGKESMANRER</sequence>
<evidence type="ECO:0000313" key="4">
    <source>
        <dbReference type="Proteomes" id="UP000635983"/>
    </source>
</evidence>
<dbReference type="Pfam" id="PF03808">
    <property type="entry name" value="Glyco_tran_WecG"/>
    <property type="match status" value="1"/>
</dbReference>
<dbReference type="Proteomes" id="UP000635983">
    <property type="component" value="Unassembled WGS sequence"/>
</dbReference>
<evidence type="ECO:0000256" key="2">
    <source>
        <dbReference type="ARBA" id="ARBA00022679"/>
    </source>
</evidence>
<gene>
    <name evidence="3" type="ORF">GCM10009304_10450</name>
</gene>
<keyword evidence="4" id="KW-1185">Reference proteome</keyword>
<name>A0A917PNY7_9PSED</name>
<dbReference type="InterPro" id="IPR004629">
    <property type="entry name" value="WecG_TagA_CpsF"/>
</dbReference>
<dbReference type="EMBL" id="BMPO01000002">
    <property type="protein sequence ID" value="GGJ86309.1"/>
    <property type="molecule type" value="Genomic_DNA"/>
</dbReference>
<accession>A0A917PNY7</accession>
<evidence type="ECO:0000256" key="1">
    <source>
        <dbReference type="ARBA" id="ARBA00022676"/>
    </source>
</evidence>
<proteinExistence type="predicted"/>
<dbReference type="PANTHER" id="PTHR34136">
    <property type="match status" value="1"/>
</dbReference>
<keyword evidence="1" id="KW-0328">Glycosyltransferase</keyword>
<organism evidence="3 4">
    <name type="scientific">Pseudomonas matsuisoli</name>
    <dbReference type="NCBI Taxonomy" id="1515666"/>
    <lineage>
        <taxon>Bacteria</taxon>
        <taxon>Pseudomonadati</taxon>
        <taxon>Pseudomonadota</taxon>
        <taxon>Gammaproteobacteria</taxon>
        <taxon>Pseudomonadales</taxon>
        <taxon>Pseudomonadaceae</taxon>
        <taxon>Pseudomonas</taxon>
    </lineage>
</organism>
<reference evidence="3" key="2">
    <citation type="submission" date="2020-09" db="EMBL/GenBank/DDBJ databases">
        <authorList>
            <person name="Sun Q."/>
            <person name="Ohkuma M."/>
        </authorList>
    </citation>
    <scope>NUCLEOTIDE SEQUENCE</scope>
    <source>
        <strain evidence="3">JCM 30078</strain>
    </source>
</reference>
<comment type="caution">
    <text evidence="3">The sequence shown here is derived from an EMBL/GenBank/DDBJ whole genome shotgun (WGS) entry which is preliminary data.</text>
</comment>
<protein>
    <recommendedName>
        <fullName evidence="5">Glycosyltransferase</fullName>
    </recommendedName>
</protein>
<dbReference type="AlphaFoldDB" id="A0A917PNY7"/>
<dbReference type="GO" id="GO:0016758">
    <property type="term" value="F:hexosyltransferase activity"/>
    <property type="evidence" value="ECO:0007669"/>
    <property type="project" value="TreeGrafter"/>
</dbReference>
<dbReference type="CDD" id="cd06533">
    <property type="entry name" value="Glyco_transf_WecG_TagA"/>
    <property type="match status" value="1"/>
</dbReference>
<dbReference type="NCBIfam" id="TIGR00696">
    <property type="entry name" value="wecG_tagA_cpsF"/>
    <property type="match status" value="1"/>
</dbReference>
<dbReference type="PANTHER" id="PTHR34136:SF1">
    <property type="entry name" value="UDP-N-ACETYL-D-MANNOSAMINURONIC ACID TRANSFERASE"/>
    <property type="match status" value="1"/>
</dbReference>
<evidence type="ECO:0008006" key="5">
    <source>
        <dbReference type="Google" id="ProtNLM"/>
    </source>
</evidence>
<evidence type="ECO:0000313" key="3">
    <source>
        <dbReference type="EMBL" id="GGJ86309.1"/>
    </source>
</evidence>
<keyword evidence="2" id="KW-0808">Transferase</keyword>